<feature type="transmembrane region" description="Helical" evidence="6">
    <location>
        <begin position="238"/>
        <end position="256"/>
    </location>
</feature>
<evidence type="ECO:0000256" key="3">
    <source>
        <dbReference type="ARBA" id="ARBA00022989"/>
    </source>
</evidence>
<dbReference type="AlphaFoldDB" id="A0AAQ4FDV7"/>
<feature type="transmembrane region" description="Helical" evidence="6">
    <location>
        <begin position="478"/>
        <end position="500"/>
    </location>
</feature>
<dbReference type="InterPro" id="IPR000591">
    <property type="entry name" value="DEP_dom"/>
</dbReference>
<dbReference type="Pfam" id="PF00610">
    <property type="entry name" value="DEP"/>
    <property type="match status" value="1"/>
</dbReference>
<feature type="compositionally biased region" description="Basic residues" evidence="5">
    <location>
        <begin position="628"/>
        <end position="638"/>
    </location>
</feature>
<evidence type="ECO:0000256" key="5">
    <source>
        <dbReference type="SAM" id="MobiDB-lite"/>
    </source>
</evidence>
<sequence>MGTPLPPVSTTAAPDDTNVVYDELLPVLIQCFAIILLGYFSGRLGLIGPAETRSLNVFVSYFALPATAFKALASIALGEVNWRFLAAVALGKCVIFATVAAVTLALVRRPASFGKAGLYAIAASQSNDFGLGYPLIVHLYDKMQPTFSHYLYLVAPIQLAFLNPIAFIMMEYGRSAHEDSGGGEQTTTSGARPPPARGRLLSTMTGIIKNPVVVAPALGVIWNVSTSGAALPSVVQRILDSLGDAFIATALYLLGLSMVGKVGSMGKYAALTPVLLVSAKIVACPLVTRELVNLLGVGGTERDQKDFSNFGFLYGMLPMAPSVFIFATQYGLPTAAVSTAMVAGTFLSAPMIFITATMSQIKKTCLKNFAATMGKTMVSSSAISAVCCLWLMVVLFRKRHRVTHGTTIYLVVCQLATAVGGILWAAASAGDPLSPLAYAQSALSIAGIFASRIWTAILAGLLALLHWRSLCFVLRFKWLIAVAGFGSSILVALALCLSIPKRGSRLGETDPNFQFGDVQAVVAVTVLLTSLLFTVASLIFQHRFRLRMRDYIPLDGTSDDDEQNDVEQSSVDPLIQPSTSSESQATTRQEGAKNKSDGCTGDCEDCANCSDDEKHSIKDLEDILNSPRTKKKLQRAKLSKSGTSFKTASKSVNSSKFEFDVPHGQQAPGTSFDQLCGPQFNCDKEQVRRCMNLVGTYNQQTAIRVQGTEEEVLDLDSVVQADDDIHQVFRHTVLILLLCVSMVIGLAVSLWQLLLTDAPTGILVELEFVDIILNYGQGMLTFLVFGFDAKWLLRWISNLWDYLSCKQQRRRDTATLVLPKFEDLPPETRQICTQFQIYHRDSCVADICRTRPGPNGRDLHLAFIGKDLVDWLLAVGLCQDRVQATRYGRRLLEGRVIAHAAGRHHFCDELYTYIFLPSDDSDVST</sequence>
<dbReference type="Gene3D" id="1.10.10.10">
    <property type="entry name" value="Winged helix-like DNA-binding domain superfamily/Winged helix DNA-binding domain"/>
    <property type="match status" value="1"/>
</dbReference>
<dbReference type="EMBL" id="JARKHS020003638">
    <property type="protein sequence ID" value="KAK8785360.1"/>
    <property type="molecule type" value="Genomic_DNA"/>
</dbReference>
<evidence type="ECO:0000259" key="7">
    <source>
        <dbReference type="PROSITE" id="PS50186"/>
    </source>
</evidence>
<evidence type="ECO:0000256" key="6">
    <source>
        <dbReference type="SAM" id="Phobius"/>
    </source>
</evidence>
<dbReference type="SMART" id="SM00049">
    <property type="entry name" value="DEP"/>
    <property type="match status" value="1"/>
</dbReference>
<accession>A0AAQ4FDV7</accession>
<dbReference type="SUPFAM" id="SSF46785">
    <property type="entry name" value="Winged helix' DNA-binding domain"/>
    <property type="match status" value="1"/>
</dbReference>
<feature type="compositionally biased region" description="Polar residues" evidence="5">
    <location>
        <begin position="566"/>
        <end position="589"/>
    </location>
</feature>
<feature type="region of interest" description="Disordered" evidence="5">
    <location>
        <begin position="557"/>
        <end position="598"/>
    </location>
</feature>
<feature type="domain" description="DEP" evidence="7">
    <location>
        <begin position="862"/>
        <end position="917"/>
    </location>
</feature>
<evidence type="ECO:0000256" key="1">
    <source>
        <dbReference type="ARBA" id="ARBA00004141"/>
    </source>
</evidence>
<feature type="transmembrane region" description="Helical" evidence="6">
    <location>
        <begin position="775"/>
        <end position="793"/>
    </location>
</feature>
<dbReference type="GO" id="GO:0055085">
    <property type="term" value="P:transmembrane transport"/>
    <property type="evidence" value="ECO:0007669"/>
    <property type="project" value="InterPro"/>
</dbReference>
<feature type="transmembrane region" description="Helical" evidence="6">
    <location>
        <begin position="376"/>
        <end position="396"/>
    </location>
</feature>
<dbReference type="InterPro" id="IPR051832">
    <property type="entry name" value="mTOR-Rac_regulators"/>
</dbReference>
<dbReference type="GO" id="GO:0035556">
    <property type="term" value="P:intracellular signal transduction"/>
    <property type="evidence" value="ECO:0007669"/>
    <property type="project" value="InterPro"/>
</dbReference>
<reference evidence="8 9" key="1">
    <citation type="journal article" date="2023" name="Arcadia Sci">
        <title>De novo assembly of a long-read Amblyomma americanum tick genome.</title>
        <authorList>
            <person name="Chou S."/>
            <person name="Poskanzer K.E."/>
            <person name="Rollins M."/>
            <person name="Thuy-Boun P.S."/>
        </authorList>
    </citation>
    <scope>NUCLEOTIDE SEQUENCE [LARGE SCALE GENOMIC DNA]</scope>
    <source>
        <strain evidence="8">F_SG_1</strain>
        <tissue evidence="8">Salivary glands</tissue>
    </source>
</reference>
<feature type="transmembrane region" description="Helical" evidence="6">
    <location>
        <begin position="150"/>
        <end position="170"/>
    </location>
</feature>
<feature type="transmembrane region" description="Helical" evidence="6">
    <location>
        <begin position="24"/>
        <end position="46"/>
    </location>
</feature>
<protein>
    <recommendedName>
        <fullName evidence="7">DEP domain-containing protein</fullName>
    </recommendedName>
</protein>
<dbReference type="Pfam" id="PF03547">
    <property type="entry name" value="Mem_trans"/>
    <property type="match status" value="1"/>
</dbReference>
<feature type="transmembrane region" description="Helical" evidence="6">
    <location>
        <begin position="334"/>
        <end position="356"/>
    </location>
</feature>
<proteinExistence type="predicted"/>
<comment type="caution">
    <text evidence="8">The sequence shown here is derived from an EMBL/GenBank/DDBJ whole genome shotgun (WGS) entry which is preliminary data.</text>
</comment>
<organism evidence="8 9">
    <name type="scientific">Amblyomma americanum</name>
    <name type="common">Lone star tick</name>
    <dbReference type="NCBI Taxonomy" id="6943"/>
    <lineage>
        <taxon>Eukaryota</taxon>
        <taxon>Metazoa</taxon>
        <taxon>Ecdysozoa</taxon>
        <taxon>Arthropoda</taxon>
        <taxon>Chelicerata</taxon>
        <taxon>Arachnida</taxon>
        <taxon>Acari</taxon>
        <taxon>Parasitiformes</taxon>
        <taxon>Ixodida</taxon>
        <taxon>Ixodoidea</taxon>
        <taxon>Ixodidae</taxon>
        <taxon>Amblyomminae</taxon>
        <taxon>Amblyomma</taxon>
    </lineage>
</organism>
<comment type="subcellular location">
    <subcellularLocation>
        <location evidence="1">Membrane</location>
        <topology evidence="1">Multi-pass membrane protein</topology>
    </subcellularLocation>
</comment>
<dbReference type="Proteomes" id="UP001321473">
    <property type="component" value="Unassembled WGS sequence"/>
</dbReference>
<dbReference type="InterPro" id="IPR004776">
    <property type="entry name" value="Mem_transp_PIN-like"/>
</dbReference>
<feature type="transmembrane region" description="Helical" evidence="6">
    <location>
        <begin position="84"/>
        <end position="107"/>
    </location>
</feature>
<feature type="transmembrane region" description="Helical" evidence="6">
    <location>
        <begin position="442"/>
        <end position="466"/>
    </location>
</feature>
<keyword evidence="9" id="KW-1185">Reference proteome</keyword>
<dbReference type="InterPro" id="IPR036390">
    <property type="entry name" value="WH_DNA-bd_sf"/>
</dbReference>
<feature type="transmembrane region" description="Helical" evidence="6">
    <location>
        <begin position="308"/>
        <end position="327"/>
    </location>
</feature>
<dbReference type="PROSITE" id="PS50186">
    <property type="entry name" value="DEP"/>
    <property type="match status" value="1"/>
</dbReference>
<feature type="transmembrane region" description="Helical" evidence="6">
    <location>
        <begin position="58"/>
        <end position="78"/>
    </location>
</feature>
<evidence type="ECO:0000313" key="9">
    <source>
        <dbReference type="Proteomes" id="UP001321473"/>
    </source>
</evidence>
<keyword evidence="3 6" id="KW-1133">Transmembrane helix</keyword>
<evidence type="ECO:0000256" key="2">
    <source>
        <dbReference type="ARBA" id="ARBA00022692"/>
    </source>
</evidence>
<dbReference type="InterPro" id="IPR036388">
    <property type="entry name" value="WH-like_DNA-bd_sf"/>
</dbReference>
<keyword evidence="2 6" id="KW-0812">Transmembrane</keyword>
<feature type="transmembrane region" description="Helical" evidence="6">
    <location>
        <begin position="733"/>
        <end position="755"/>
    </location>
</feature>
<feature type="transmembrane region" description="Helical" evidence="6">
    <location>
        <begin position="520"/>
        <end position="540"/>
    </location>
</feature>
<dbReference type="GO" id="GO:0030514">
    <property type="term" value="P:negative regulation of BMP signaling pathway"/>
    <property type="evidence" value="ECO:0007669"/>
    <property type="project" value="TreeGrafter"/>
</dbReference>
<feature type="region of interest" description="Disordered" evidence="5">
    <location>
        <begin position="620"/>
        <end position="644"/>
    </location>
</feature>
<dbReference type="GO" id="GO:0016020">
    <property type="term" value="C:membrane"/>
    <property type="evidence" value="ECO:0007669"/>
    <property type="project" value="UniProtKB-SubCell"/>
</dbReference>
<feature type="transmembrane region" description="Helical" evidence="6">
    <location>
        <begin position="408"/>
        <end position="430"/>
    </location>
</feature>
<evidence type="ECO:0000313" key="8">
    <source>
        <dbReference type="EMBL" id="KAK8785360.1"/>
    </source>
</evidence>
<dbReference type="PANTHER" id="PTHR22829">
    <property type="entry name" value="DEP DOMAIN PROTEIN"/>
    <property type="match status" value="1"/>
</dbReference>
<evidence type="ECO:0000256" key="4">
    <source>
        <dbReference type="ARBA" id="ARBA00023136"/>
    </source>
</evidence>
<keyword evidence="4 6" id="KW-0472">Membrane</keyword>
<gene>
    <name evidence="8" type="ORF">V5799_008275</name>
</gene>
<name>A0AAQ4FDV7_AMBAM</name>
<dbReference type="PANTHER" id="PTHR22829:SF5">
    <property type="entry name" value="INTEGRAL MEMBRANE PROTEIN GPR155"/>
    <property type="match status" value="1"/>
</dbReference>